<feature type="region of interest" description="Disordered" evidence="1">
    <location>
        <begin position="175"/>
        <end position="200"/>
    </location>
</feature>
<sequence length="208" mass="21958">MSGPTPLPVPAIIAAHPPNIPTVRTTNDPLMPELSAPVQTTTSPVESMTADETVDPPHPLASDAPVEDSISNQSAPAPVSAGPMCHVKALIISGESHVFSFEPEQTVGRTKELIWSMWPSQWTEPAQPPSPSFLRILHGGRILADESTLASNNIPSSTSSAQPTVIHISVRSFSLRPEDDPQKGSHLPGQAGRNGRGDDVGGCKCVIM</sequence>
<dbReference type="InterPro" id="IPR040015">
    <property type="entry name" value="UBL3-like"/>
</dbReference>
<dbReference type="GeneID" id="33560505"/>
<dbReference type="Proteomes" id="UP000193218">
    <property type="component" value="Unassembled WGS sequence"/>
</dbReference>
<dbReference type="PANTHER" id="PTHR13169:SF0">
    <property type="entry name" value="UBIQUITIN-LIKE PROTEIN 3"/>
    <property type="match status" value="1"/>
</dbReference>
<evidence type="ECO:0000259" key="2">
    <source>
        <dbReference type="PROSITE" id="PS50053"/>
    </source>
</evidence>
<dbReference type="InParanoid" id="A0A1Y1U7Q0"/>
<keyword evidence="4" id="KW-1185">Reference proteome</keyword>
<dbReference type="SUPFAM" id="SSF54236">
    <property type="entry name" value="Ubiquitin-like"/>
    <property type="match status" value="1"/>
</dbReference>
<dbReference type="Pfam" id="PF13881">
    <property type="entry name" value="Rad60-SLD_2"/>
    <property type="match status" value="1"/>
</dbReference>
<evidence type="ECO:0000313" key="4">
    <source>
        <dbReference type="Proteomes" id="UP000193218"/>
    </source>
</evidence>
<comment type="caution">
    <text evidence="3">The sequence shown here is derived from an EMBL/GenBank/DDBJ whole genome shotgun (WGS) entry which is preliminary data.</text>
</comment>
<protein>
    <submittedName>
        <fullName evidence="3">Ubiquitin-related domain-containing protein</fullName>
    </submittedName>
</protein>
<dbReference type="InterPro" id="IPR039540">
    <property type="entry name" value="UBL3-like_ubiquitin_dom"/>
</dbReference>
<accession>A0A1Y1U7Q0</accession>
<gene>
    <name evidence="3" type="ORF">BD324DRAFT_653731</name>
</gene>
<dbReference type="Gene3D" id="3.10.20.90">
    <property type="entry name" value="Phosphatidylinositol 3-kinase Catalytic Subunit, Chain A, domain 1"/>
    <property type="match status" value="1"/>
</dbReference>
<dbReference type="InterPro" id="IPR029071">
    <property type="entry name" value="Ubiquitin-like_domsf"/>
</dbReference>
<dbReference type="InterPro" id="IPR000626">
    <property type="entry name" value="Ubiquitin-like_dom"/>
</dbReference>
<dbReference type="PROSITE" id="PS50053">
    <property type="entry name" value="UBIQUITIN_2"/>
    <property type="match status" value="1"/>
</dbReference>
<dbReference type="EMBL" id="NBSH01000016">
    <property type="protein sequence ID" value="ORX34038.1"/>
    <property type="molecule type" value="Genomic_DNA"/>
</dbReference>
<dbReference type="PANTHER" id="PTHR13169">
    <property type="entry name" value="UBIQUITIN-LIKE PROTEIN 3 HCG-1 PROTEIN"/>
    <property type="match status" value="1"/>
</dbReference>
<feature type="domain" description="Ubiquitin-like" evidence="2">
    <location>
        <begin position="85"/>
        <end position="159"/>
    </location>
</feature>
<dbReference type="STRING" id="4999.A0A1Y1U7Q0"/>
<dbReference type="OrthoDB" id="1043111at2759"/>
<organism evidence="3 4">
    <name type="scientific">Kockovaella imperatae</name>
    <dbReference type="NCBI Taxonomy" id="4999"/>
    <lineage>
        <taxon>Eukaryota</taxon>
        <taxon>Fungi</taxon>
        <taxon>Dikarya</taxon>
        <taxon>Basidiomycota</taxon>
        <taxon>Agaricomycotina</taxon>
        <taxon>Tremellomycetes</taxon>
        <taxon>Tremellales</taxon>
        <taxon>Cuniculitremaceae</taxon>
        <taxon>Kockovaella</taxon>
    </lineage>
</organism>
<evidence type="ECO:0000313" key="3">
    <source>
        <dbReference type="EMBL" id="ORX34038.1"/>
    </source>
</evidence>
<feature type="region of interest" description="Disordered" evidence="1">
    <location>
        <begin position="39"/>
        <end position="79"/>
    </location>
</feature>
<dbReference type="AlphaFoldDB" id="A0A1Y1U7Q0"/>
<dbReference type="RefSeq" id="XP_021868326.1">
    <property type="nucleotide sequence ID" value="XM_022018696.1"/>
</dbReference>
<evidence type="ECO:0000256" key="1">
    <source>
        <dbReference type="SAM" id="MobiDB-lite"/>
    </source>
</evidence>
<name>A0A1Y1U7Q0_9TREE</name>
<reference evidence="3 4" key="1">
    <citation type="submission" date="2017-03" db="EMBL/GenBank/DDBJ databases">
        <title>Widespread Adenine N6-methylation of Active Genes in Fungi.</title>
        <authorList>
            <consortium name="DOE Joint Genome Institute"/>
            <person name="Mondo S.J."/>
            <person name="Dannebaum R.O."/>
            <person name="Kuo R.C."/>
            <person name="Louie K.B."/>
            <person name="Bewick A.J."/>
            <person name="Labutti K."/>
            <person name="Haridas S."/>
            <person name="Kuo A."/>
            <person name="Salamov A."/>
            <person name="Ahrendt S.R."/>
            <person name="Lau R."/>
            <person name="Bowen B.P."/>
            <person name="Lipzen A."/>
            <person name="Sullivan W."/>
            <person name="Andreopoulos W.B."/>
            <person name="Clum A."/>
            <person name="Lindquist E."/>
            <person name="Daum C."/>
            <person name="Northen T.R."/>
            <person name="Ramamoorthy G."/>
            <person name="Schmitz R.J."/>
            <person name="Gryganskyi A."/>
            <person name="Culley D."/>
            <person name="Magnuson J."/>
            <person name="James T.Y."/>
            <person name="O'Malley M.A."/>
            <person name="Stajich J.E."/>
            <person name="Spatafora J.W."/>
            <person name="Visel A."/>
            <person name="Grigoriev I.V."/>
        </authorList>
    </citation>
    <scope>NUCLEOTIDE SEQUENCE [LARGE SCALE GENOMIC DNA]</scope>
    <source>
        <strain evidence="3 4">NRRL Y-17943</strain>
    </source>
</reference>
<proteinExistence type="predicted"/>